<dbReference type="SMART" id="SM00382">
    <property type="entry name" value="AAA"/>
    <property type="match status" value="1"/>
</dbReference>
<dbReference type="GO" id="GO:0016887">
    <property type="term" value="F:ATP hydrolysis activity"/>
    <property type="evidence" value="ECO:0007669"/>
    <property type="project" value="InterPro"/>
</dbReference>
<name>A0A317MZU7_9GAMM</name>
<dbReference type="InterPro" id="IPR017466">
    <property type="entry name" value="XrtA-assoc_ATPase-like"/>
</dbReference>
<dbReference type="PANTHER" id="PTHR35894:SF1">
    <property type="entry name" value="PHOSPHORIBULOKINASE _ URIDINE KINASE FAMILY"/>
    <property type="match status" value="1"/>
</dbReference>
<dbReference type="NCBIfam" id="TIGR03015">
    <property type="entry name" value="pepcterm_ATPase"/>
    <property type="match status" value="1"/>
</dbReference>
<sequence>MYTQYYGFSAKPFQLSPDPRFFFGSSGHKRALAYLRYGLSQGEGFIVVTGGIGTGKTTLVRSLFAELDPTRVVAAQLVTTQLEADDLLRMVVASFGLAHESVSKASLLKYFEDYLRSCARDGRRVLLIVDEAQNLPPRSLEELRMLSNFQVGEKPLLQSFLLGQEEFRSTLASPGLEQLRQRVIASCHLSPLTAEETRRYIEHRLQVVGWKGNPAFTDGAFAAIHDFTRGVPRRINVFCDRVLLHGFLEEAAEFNEDVVLATRREFGQEVGAPSVAAAAPTMSLAPRTAAVPAAAAVAVPSEPIIDERLERIERAVNGLLLAQSSGGSQEEIGRRLSELEPTVAALKEGFVRLTEVLEHLNGAQRSTH</sequence>
<accession>A0A317MZU7</accession>
<dbReference type="OrthoDB" id="9780149at2"/>
<protein>
    <submittedName>
        <fullName evidence="2">Putative secretion ATPase (PEP-CTERM system associated)</fullName>
    </submittedName>
</protein>
<dbReference type="InterPro" id="IPR027417">
    <property type="entry name" value="P-loop_NTPase"/>
</dbReference>
<dbReference type="InterPro" id="IPR052026">
    <property type="entry name" value="ExeA_AAA_ATPase_DNA-bind"/>
</dbReference>
<dbReference type="RefSeq" id="WP_110016722.1">
    <property type="nucleotide sequence ID" value="NZ_QGTJ01000001.1"/>
</dbReference>
<dbReference type="InterPro" id="IPR049945">
    <property type="entry name" value="AAA_22"/>
</dbReference>
<evidence type="ECO:0000259" key="1">
    <source>
        <dbReference type="SMART" id="SM00382"/>
    </source>
</evidence>
<dbReference type="Gene3D" id="3.40.50.300">
    <property type="entry name" value="P-loop containing nucleotide triphosphate hydrolases"/>
    <property type="match status" value="1"/>
</dbReference>
<dbReference type="PANTHER" id="PTHR35894">
    <property type="entry name" value="GENERAL SECRETION PATHWAY PROTEIN A-RELATED"/>
    <property type="match status" value="1"/>
</dbReference>
<organism evidence="2 3">
    <name type="scientific">Plasticicumulans acidivorans</name>
    <dbReference type="NCBI Taxonomy" id="886464"/>
    <lineage>
        <taxon>Bacteria</taxon>
        <taxon>Pseudomonadati</taxon>
        <taxon>Pseudomonadota</taxon>
        <taxon>Gammaproteobacteria</taxon>
        <taxon>Candidatus Competibacteraceae</taxon>
        <taxon>Plasticicumulans</taxon>
    </lineage>
</organism>
<dbReference type="SUPFAM" id="SSF52540">
    <property type="entry name" value="P-loop containing nucleoside triphosphate hydrolases"/>
    <property type="match status" value="1"/>
</dbReference>
<keyword evidence="3" id="KW-1185">Reference proteome</keyword>
<dbReference type="Pfam" id="PF13401">
    <property type="entry name" value="AAA_22"/>
    <property type="match status" value="1"/>
</dbReference>
<dbReference type="Proteomes" id="UP000246569">
    <property type="component" value="Unassembled WGS sequence"/>
</dbReference>
<evidence type="ECO:0000313" key="2">
    <source>
        <dbReference type="EMBL" id="PWV65727.1"/>
    </source>
</evidence>
<proteinExistence type="predicted"/>
<dbReference type="EMBL" id="QGTJ01000001">
    <property type="protein sequence ID" value="PWV65727.1"/>
    <property type="molecule type" value="Genomic_DNA"/>
</dbReference>
<comment type="caution">
    <text evidence="2">The sequence shown here is derived from an EMBL/GenBank/DDBJ whole genome shotgun (WGS) entry which is preliminary data.</text>
</comment>
<reference evidence="2 3" key="1">
    <citation type="submission" date="2018-05" db="EMBL/GenBank/DDBJ databases">
        <title>Genomic Encyclopedia of Type Strains, Phase IV (KMG-IV): sequencing the most valuable type-strain genomes for metagenomic binning, comparative biology and taxonomic classification.</title>
        <authorList>
            <person name="Goeker M."/>
        </authorList>
    </citation>
    <scope>NUCLEOTIDE SEQUENCE [LARGE SCALE GENOMIC DNA]</scope>
    <source>
        <strain evidence="2 3">DSM 23606</strain>
    </source>
</reference>
<evidence type="ECO:0000313" key="3">
    <source>
        <dbReference type="Proteomes" id="UP000246569"/>
    </source>
</evidence>
<gene>
    <name evidence="2" type="ORF">C7443_101212</name>
</gene>
<dbReference type="InterPro" id="IPR003593">
    <property type="entry name" value="AAA+_ATPase"/>
</dbReference>
<dbReference type="AlphaFoldDB" id="A0A317MZU7"/>
<feature type="domain" description="AAA+ ATPase" evidence="1">
    <location>
        <begin position="42"/>
        <end position="207"/>
    </location>
</feature>